<keyword evidence="3" id="KW-1185">Reference proteome</keyword>
<protein>
    <submittedName>
        <fullName evidence="2">DUF2868 domain-containing protein</fullName>
    </submittedName>
</protein>
<keyword evidence="1" id="KW-1133">Transmembrane helix</keyword>
<dbReference type="EMBL" id="JAJVKT010000038">
    <property type="protein sequence ID" value="MCE7511060.1"/>
    <property type="molecule type" value="Genomic_DNA"/>
</dbReference>
<feature type="transmembrane region" description="Helical" evidence="1">
    <location>
        <begin position="76"/>
        <end position="96"/>
    </location>
</feature>
<feature type="transmembrane region" description="Helical" evidence="1">
    <location>
        <begin position="243"/>
        <end position="266"/>
    </location>
</feature>
<keyword evidence="1" id="KW-0472">Membrane</keyword>
<keyword evidence="1" id="KW-0812">Transmembrane</keyword>
<comment type="caution">
    <text evidence="2">The sequence shown here is derived from an EMBL/GenBank/DDBJ whole genome shotgun (WGS) entry which is preliminary data.</text>
</comment>
<dbReference type="Proteomes" id="UP001107961">
    <property type="component" value="Unassembled WGS sequence"/>
</dbReference>
<gene>
    <name evidence="2" type="ORF">LZG35_20695</name>
</gene>
<evidence type="ECO:0000313" key="3">
    <source>
        <dbReference type="Proteomes" id="UP001107961"/>
    </source>
</evidence>
<dbReference type="Pfam" id="PF11067">
    <property type="entry name" value="DUF2868"/>
    <property type="match status" value="1"/>
</dbReference>
<evidence type="ECO:0000256" key="1">
    <source>
        <dbReference type="SAM" id="Phobius"/>
    </source>
</evidence>
<feature type="transmembrane region" description="Helical" evidence="1">
    <location>
        <begin position="102"/>
        <end position="129"/>
    </location>
</feature>
<sequence length="452" mass="49770">MPYSPLRLLLDFDDQYQRDQRQSPDFLHRRDRQLALQAQQRDGSTPLPEDWLRTLGADRVGGGHDPRLRTWRRARVLFVLGGAVLGVLTMLGLLYYDGSQRINVTLLLGFAALQLTLAVLTTVQAGIGWRPWGRLLDRAGATPSALHDLQPPLAARVAHSGGLAFAIAALLTLLVQVVVRDLAFGWSTTLQTSAPAYHELTHALAWPWRQWLPPAVPSLELVEQSRFFRISDQTPADPARLGAWWAFLAMVWLVYVVLPRLVFLALSRAQLRWRAKRLLARHPGMAALRQRFEQPWLDTGAGNATPAPELDQGKAADGVLPESGTVIHWAGAGLADDGLFSALAGGERAPLRLAAGGSASLEHDRAVLEQAGQRREPVLILAQGWEPPTGELADFLDDARQQWGEDTVIALVPLAADPGGALSDATLAQWRRFVDRRQHPHLRLCRAPEVSS</sequence>
<dbReference type="InterPro" id="IPR021296">
    <property type="entry name" value="DUF2868"/>
</dbReference>
<dbReference type="RefSeq" id="WP_080531756.1">
    <property type="nucleotide sequence ID" value="NZ_CP012331.1"/>
</dbReference>
<reference evidence="2" key="1">
    <citation type="submission" date="2022-01" db="EMBL/GenBank/DDBJ databases">
        <authorList>
            <person name="Karlyshev A.V."/>
            <person name="Jaspars M."/>
        </authorList>
    </citation>
    <scope>NUCLEOTIDE SEQUENCE</scope>
    <source>
        <strain evidence="2">AGSA3-2</strain>
    </source>
</reference>
<proteinExistence type="predicted"/>
<dbReference type="AlphaFoldDB" id="A0A9Q3W8M1"/>
<name>A0A9Q3W8M1_9GAMM</name>
<dbReference type="KEGG" id="axe:P40_20915"/>
<organism evidence="2 3">
    <name type="scientific">Alloalcanivorax xenomutans</name>
    <dbReference type="NCBI Taxonomy" id="1094342"/>
    <lineage>
        <taxon>Bacteria</taxon>
        <taxon>Pseudomonadati</taxon>
        <taxon>Pseudomonadota</taxon>
        <taxon>Gammaproteobacteria</taxon>
        <taxon>Oceanospirillales</taxon>
        <taxon>Alcanivoracaceae</taxon>
        <taxon>Alloalcanivorax</taxon>
    </lineage>
</organism>
<accession>A0A9Q3W8M1</accession>
<feature type="transmembrane region" description="Helical" evidence="1">
    <location>
        <begin position="157"/>
        <end position="179"/>
    </location>
</feature>
<evidence type="ECO:0000313" key="2">
    <source>
        <dbReference type="EMBL" id="MCE7511060.1"/>
    </source>
</evidence>